<sequence length="72" mass="7948">MPTPTDNELLILDHIDQLTTAMAEAVDAGDGEAFLDALDESQFADRRLSASRENTWALWFSKLRATHSEVAA</sequence>
<name>A0A410TDX6_9CAUD</name>
<evidence type="ECO:0000313" key="1">
    <source>
        <dbReference type="EMBL" id="QAU07222.1"/>
    </source>
</evidence>
<reference evidence="1 2" key="1">
    <citation type="submission" date="2019-01" db="EMBL/GenBank/DDBJ databases">
        <authorList>
            <person name="Case A."/>
            <person name="Jordan N."/>
            <person name="Abdul-Shukar N."/>
            <person name="Baronian N."/>
            <person name="Bartlett E."/>
            <person name="Cordova J."/>
            <person name="Doering K."/>
            <person name="Downer L."/>
            <person name="Harrington M."/>
            <person name="Nillson B."/>
            <person name="Rencher J."/>
            <person name="Sandoval D."/>
            <person name="Weiss L."/>
            <person name="West E."/>
            <person name="Koga A.P."/>
            <person name="Garlena R.A."/>
            <person name="Russell D.A."/>
            <person name="Pope W.H."/>
            <person name="Jacobs-Sera D."/>
            <person name="Hatfull G.F."/>
        </authorList>
    </citation>
    <scope>NUCLEOTIDE SEQUENCE [LARGE SCALE GENOMIC DNA]</scope>
</reference>
<evidence type="ECO:0000313" key="2">
    <source>
        <dbReference type="Proteomes" id="UP000289785"/>
    </source>
</evidence>
<dbReference type="GeneID" id="55010498"/>
<protein>
    <submittedName>
        <fullName evidence="1">Uncharacterized protein</fullName>
    </submittedName>
</protein>
<accession>A0A410TDX6</accession>
<dbReference type="KEGG" id="vg:55010498"/>
<dbReference type="EMBL" id="MK376961">
    <property type="protein sequence ID" value="QAU07222.1"/>
    <property type="molecule type" value="Genomic_DNA"/>
</dbReference>
<gene>
    <name evidence="1" type="primary">82</name>
    <name evidence="1" type="ORF">SEA_ASAPAG_82</name>
</gene>
<dbReference type="RefSeq" id="YP_009819127.1">
    <property type="nucleotide sequence ID" value="NC_048146.1"/>
</dbReference>
<proteinExistence type="predicted"/>
<dbReference type="Proteomes" id="UP000289785">
    <property type="component" value="Segment"/>
</dbReference>
<keyword evidence="2" id="KW-1185">Reference proteome</keyword>
<organism evidence="1 2">
    <name type="scientific">Gordonia phage Asapag</name>
    <dbReference type="NCBI Taxonomy" id="2507862"/>
    <lineage>
        <taxon>Viruses</taxon>
        <taxon>Duplodnaviria</taxon>
        <taxon>Heunggongvirae</taxon>
        <taxon>Uroviricota</taxon>
        <taxon>Caudoviricetes</taxon>
        <taxon>Langleyhallvirinae</taxon>
        <taxon>Getalongvirus</taxon>
        <taxon>Getalongvirus asapag</taxon>
    </lineage>
</organism>